<evidence type="ECO:0000256" key="1">
    <source>
        <dbReference type="SAM" id="Phobius"/>
    </source>
</evidence>
<evidence type="ECO:0000313" key="3">
    <source>
        <dbReference type="Proteomes" id="UP000273270"/>
    </source>
</evidence>
<evidence type="ECO:0000313" key="2">
    <source>
        <dbReference type="EMBL" id="AZA48584.1"/>
    </source>
</evidence>
<gene>
    <name evidence="2" type="ORF">EG346_10480</name>
</gene>
<keyword evidence="3" id="KW-1185">Reference proteome</keyword>
<protein>
    <recommendedName>
        <fullName evidence="4">TonB C-terminal domain-containing protein</fullName>
    </recommendedName>
</protein>
<organism evidence="2 3">
    <name type="scientific">Chryseobacterium carnipullorum</name>
    <dbReference type="NCBI Taxonomy" id="1124835"/>
    <lineage>
        <taxon>Bacteria</taxon>
        <taxon>Pseudomonadati</taxon>
        <taxon>Bacteroidota</taxon>
        <taxon>Flavobacteriia</taxon>
        <taxon>Flavobacteriales</taxon>
        <taxon>Weeksellaceae</taxon>
        <taxon>Chryseobacterium group</taxon>
        <taxon>Chryseobacterium</taxon>
    </lineage>
</organism>
<dbReference type="AlphaFoldDB" id="A0A3G6ND11"/>
<reference evidence="3" key="1">
    <citation type="submission" date="2018-11" db="EMBL/GenBank/DDBJ databases">
        <title>Proposal to divide the Flavobacteriaceae and reorganize its genera based on Amino Acid Identity values calculated from whole genome sequences.</title>
        <authorList>
            <person name="Nicholson A.C."/>
            <person name="Gulvik C.A."/>
            <person name="Whitney A.M."/>
            <person name="Humrighouse B.W."/>
            <person name="Bell M."/>
            <person name="Holmes B."/>
            <person name="Steigerwalt A.G."/>
            <person name="Villarma A."/>
            <person name="Sheth M."/>
            <person name="Batra D."/>
            <person name="Pryor J."/>
            <person name="Bernardet J.-F."/>
            <person name="Hugo C."/>
            <person name="Kampfer P."/>
            <person name="Newman J."/>
            <person name="McQuiston J.R."/>
        </authorList>
    </citation>
    <scope>NUCLEOTIDE SEQUENCE [LARGE SCALE GENOMIC DNA]</scope>
    <source>
        <strain evidence="3">G0188</strain>
    </source>
</reference>
<name>A0A3G6ND11_CHRCU</name>
<dbReference type="EMBL" id="CP033920">
    <property type="protein sequence ID" value="AZA48584.1"/>
    <property type="molecule type" value="Genomic_DNA"/>
</dbReference>
<dbReference type="KEGG" id="ccau:EG346_10480"/>
<feature type="transmembrane region" description="Helical" evidence="1">
    <location>
        <begin position="32"/>
        <end position="49"/>
    </location>
</feature>
<keyword evidence="1" id="KW-1133">Transmembrane helix</keyword>
<accession>A0A3G6ND11</accession>
<dbReference type="Proteomes" id="UP000273270">
    <property type="component" value="Chromosome"/>
</dbReference>
<keyword evidence="1" id="KW-0472">Membrane</keyword>
<evidence type="ECO:0008006" key="4">
    <source>
        <dbReference type="Google" id="ProtNLM"/>
    </source>
</evidence>
<keyword evidence="1" id="KW-0812">Transmembrane</keyword>
<sequence>MVFCQNKNIIRNGFQTLAKLVYYKDGQMKSRFILLLMTLIIFSFGVQKINAQEKKKFMNGNILTAVKTIQKNFSDSISRYDYKKNADLYSKKYKAFYIEKIQDLESLYQSIFDKEVIIGKVDQSILFKTANGIQVENTVSPGESQSQNEIKSKSVDMSQVENYHQLEDLKKRLTVDFPVYLIEEDEGTYQCRLNFIIDVDGKFKKVKYSGSSGTEFKIISALFLYAIGGLEKPLYYDKKPIIQQFSQPIVLRFE</sequence>
<proteinExistence type="predicted"/>